<keyword evidence="2" id="KW-1185">Reference proteome</keyword>
<evidence type="ECO:0000313" key="2">
    <source>
        <dbReference type="Proteomes" id="UP001143463"/>
    </source>
</evidence>
<sequence>MLGVAVDMSDSEESPTVRSRLAVFLSDERVAGHLERKVIMLDGEVVTDLDQPAPMHHRLIFGGS</sequence>
<evidence type="ECO:0000313" key="1">
    <source>
        <dbReference type="EMBL" id="GLL10467.1"/>
    </source>
</evidence>
<dbReference type="EMBL" id="BSFQ01000005">
    <property type="protein sequence ID" value="GLL10467.1"/>
    <property type="molecule type" value="Genomic_DNA"/>
</dbReference>
<protein>
    <submittedName>
        <fullName evidence="1">Uncharacterized protein</fullName>
    </submittedName>
</protein>
<accession>A0A9W6NVJ4</accession>
<dbReference type="Proteomes" id="UP001143463">
    <property type="component" value="Unassembled WGS sequence"/>
</dbReference>
<reference evidence="1" key="1">
    <citation type="journal article" date="2014" name="Int. J. Syst. Evol. Microbiol.">
        <title>Complete genome sequence of Corynebacterium casei LMG S-19264T (=DSM 44701T), isolated from a smear-ripened cheese.</title>
        <authorList>
            <consortium name="US DOE Joint Genome Institute (JGI-PGF)"/>
            <person name="Walter F."/>
            <person name="Albersmeier A."/>
            <person name="Kalinowski J."/>
            <person name="Ruckert C."/>
        </authorList>
    </citation>
    <scope>NUCLEOTIDE SEQUENCE</scope>
    <source>
        <strain evidence="1">VKM Ac-1069</strain>
    </source>
</reference>
<name>A0A9W6NVJ4_9PSEU</name>
<reference evidence="1" key="2">
    <citation type="submission" date="2023-01" db="EMBL/GenBank/DDBJ databases">
        <authorList>
            <person name="Sun Q."/>
            <person name="Evtushenko L."/>
        </authorList>
    </citation>
    <scope>NUCLEOTIDE SEQUENCE</scope>
    <source>
        <strain evidence="1">VKM Ac-1069</strain>
    </source>
</reference>
<dbReference type="RefSeq" id="WP_037040871.1">
    <property type="nucleotide sequence ID" value="NZ_BAAAUZ010000002.1"/>
</dbReference>
<gene>
    <name evidence="1" type="ORF">GCM10017577_16070</name>
</gene>
<organism evidence="1 2">
    <name type="scientific">Pseudonocardia halophobica</name>
    <dbReference type="NCBI Taxonomy" id="29401"/>
    <lineage>
        <taxon>Bacteria</taxon>
        <taxon>Bacillati</taxon>
        <taxon>Actinomycetota</taxon>
        <taxon>Actinomycetes</taxon>
        <taxon>Pseudonocardiales</taxon>
        <taxon>Pseudonocardiaceae</taxon>
        <taxon>Pseudonocardia</taxon>
    </lineage>
</organism>
<comment type="caution">
    <text evidence="1">The sequence shown here is derived from an EMBL/GenBank/DDBJ whole genome shotgun (WGS) entry which is preliminary data.</text>
</comment>
<proteinExistence type="predicted"/>
<dbReference type="AlphaFoldDB" id="A0A9W6NVJ4"/>